<feature type="transmembrane region" description="Helical" evidence="3">
    <location>
        <begin position="6"/>
        <end position="26"/>
    </location>
</feature>
<evidence type="ECO:0000256" key="1">
    <source>
        <dbReference type="SAM" id="Coils"/>
    </source>
</evidence>
<dbReference type="EMBL" id="QBMN01000019">
    <property type="protein sequence ID" value="PZO44308.1"/>
    <property type="molecule type" value="Genomic_DNA"/>
</dbReference>
<protein>
    <submittedName>
        <fullName evidence="4">DUF3084 domain-containing protein</fullName>
    </submittedName>
</protein>
<name>A0A2W4YMW6_9CYAN</name>
<dbReference type="InterPro" id="IPR021435">
    <property type="entry name" value="DUF3084"/>
</dbReference>
<feature type="coiled-coil region" evidence="1">
    <location>
        <begin position="78"/>
        <end position="161"/>
    </location>
</feature>
<dbReference type="Pfam" id="PF11283">
    <property type="entry name" value="DUF3084"/>
    <property type="match status" value="1"/>
</dbReference>
<evidence type="ECO:0000313" key="4">
    <source>
        <dbReference type="EMBL" id="PZO44308.1"/>
    </source>
</evidence>
<evidence type="ECO:0000256" key="2">
    <source>
        <dbReference type="SAM" id="MobiDB-lite"/>
    </source>
</evidence>
<keyword evidence="3" id="KW-0812">Transmembrane</keyword>
<reference evidence="4 5" key="2">
    <citation type="submission" date="2018-06" db="EMBL/GenBank/DDBJ databases">
        <title>Metagenomic assembly of (sub)arctic Cyanobacteria and their associated microbiome from non-axenic cultures.</title>
        <authorList>
            <person name="Baurain D."/>
        </authorList>
    </citation>
    <scope>NUCLEOTIDE SEQUENCE [LARGE SCALE GENOMIC DNA]</scope>
    <source>
        <strain evidence="4">ULC041bin1</strain>
    </source>
</reference>
<comment type="caution">
    <text evidence="4">The sequence shown here is derived from an EMBL/GenBank/DDBJ whole genome shotgun (WGS) entry which is preliminary data.</text>
</comment>
<sequence>MASGYVLILAVLMLGGLIATLGDRVGTRVGKARLSLFNLRPRQTATLVSIATGSMISASTLALLFGVSSQLRTGVFELGKIQANLANAEANLAQAQATQAGVEADLESATDERQRALSRLQDINQSLNQAITQQEATEGQLRQTRDQLEAVSQQAATLRRSTDDLRVQRDRLLEQQSTIGAKIAQRDQQIAQLDQQIAQRDEQITQREQLLVSLEAEQEFLEQQVADLQNQFQGLFRGNIALNRNQEILVGQGRAENRAQAEEFVTGFLVEANRLVYRAIAPGALVDQQVLLIGNREVEALIGRLATGEDYVVRLLSAANYITGEPCVVQRGEPCVQVFIDATPNEQVYARGERLATVALESPPLGDRQLVERLNLLLAATQFRARQDGVVSDTLQVADNRPETILSFLETIQQSEQAVDLQAIAATDIFTAGPVQINLAAVRDGRILFQTNNPSAPLPNESGMRDLDQR</sequence>
<reference evidence="5" key="1">
    <citation type="submission" date="2018-04" db="EMBL/GenBank/DDBJ databases">
        <authorList>
            <person name="Cornet L."/>
        </authorList>
    </citation>
    <scope>NUCLEOTIDE SEQUENCE [LARGE SCALE GENOMIC DNA]</scope>
</reference>
<feature type="coiled-coil region" evidence="1">
    <location>
        <begin position="204"/>
        <end position="231"/>
    </location>
</feature>
<accession>A0A2W4YMW6</accession>
<organism evidence="4 5">
    <name type="scientific">Shackletoniella antarctica</name>
    <dbReference type="NCBI Taxonomy" id="268115"/>
    <lineage>
        <taxon>Bacteria</taxon>
        <taxon>Bacillati</taxon>
        <taxon>Cyanobacteriota</taxon>
        <taxon>Cyanophyceae</taxon>
        <taxon>Oculatellales</taxon>
        <taxon>Oculatellaceae</taxon>
        <taxon>Shackletoniella</taxon>
    </lineage>
</organism>
<evidence type="ECO:0000313" key="5">
    <source>
        <dbReference type="Proteomes" id="UP000249081"/>
    </source>
</evidence>
<proteinExistence type="predicted"/>
<dbReference type="SUPFAM" id="SSF57997">
    <property type="entry name" value="Tropomyosin"/>
    <property type="match status" value="1"/>
</dbReference>
<keyword evidence="3" id="KW-1133">Transmembrane helix</keyword>
<keyword evidence="1" id="KW-0175">Coiled coil</keyword>
<feature type="transmembrane region" description="Helical" evidence="3">
    <location>
        <begin position="47"/>
        <end position="67"/>
    </location>
</feature>
<dbReference type="Gene3D" id="1.10.287.1490">
    <property type="match status" value="1"/>
</dbReference>
<gene>
    <name evidence="4" type="ORF">DCF17_04390</name>
</gene>
<dbReference type="Proteomes" id="UP000249081">
    <property type="component" value="Unassembled WGS sequence"/>
</dbReference>
<dbReference type="AlphaFoldDB" id="A0A2W4YMW6"/>
<evidence type="ECO:0000256" key="3">
    <source>
        <dbReference type="SAM" id="Phobius"/>
    </source>
</evidence>
<keyword evidence="3" id="KW-0472">Membrane</keyword>
<feature type="region of interest" description="Disordered" evidence="2">
    <location>
        <begin position="451"/>
        <end position="470"/>
    </location>
</feature>